<dbReference type="FunFam" id="1.20.5.2950:FF:000001">
    <property type="entry name" value="V-type proton ATPase subunit G"/>
    <property type="match status" value="1"/>
</dbReference>
<keyword evidence="2 5" id="KW-0813">Transport</keyword>
<gene>
    <name evidence="6" type="ORF">YQE_10598</name>
</gene>
<comment type="subunit">
    <text evidence="5">V-ATPase is a heteromultimeric enzyme made up of two complexes: the ATP-hydrolytic V1 complex and the proton translocation V0 complex.</text>
</comment>
<feature type="non-terminal residue" evidence="6">
    <location>
        <position position="1"/>
    </location>
</feature>
<dbReference type="AlphaFoldDB" id="N6T553"/>
<dbReference type="HOGENOM" id="CLU_1512164_0_0_1"/>
<dbReference type="InterPro" id="IPR005124">
    <property type="entry name" value="V-ATPase_G"/>
</dbReference>
<dbReference type="Gene3D" id="1.20.5.2950">
    <property type="match status" value="2"/>
</dbReference>
<keyword evidence="4 5" id="KW-0406">Ion transport</keyword>
<evidence type="ECO:0000256" key="5">
    <source>
        <dbReference type="RuleBase" id="RU364019"/>
    </source>
</evidence>
<dbReference type="GO" id="GO:0016887">
    <property type="term" value="F:ATP hydrolysis activity"/>
    <property type="evidence" value="ECO:0007669"/>
    <property type="project" value="TreeGrafter"/>
</dbReference>
<dbReference type="Pfam" id="PF03179">
    <property type="entry name" value="V-ATPase_G"/>
    <property type="match status" value="2"/>
</dbReference>
<evidence type="ECO:0000256" key="4">
    <source>
        <dbReference type="ARBA" id="ARBA00023065"/>
    </source>
</evidence>
<evidence type="ECO:0000256" key="3">
    <source>
        <dbReference type="ARBA" id="ARBA00022781"/>
    </source>
</evidence>
<name>N6T553_DENPD</name>
<evidence type="ECO:0000313" key="6">
    <source>
        <dbReference type="EMBL" id="ENN72793.1"/>
    </source>
</evidence>
<reference evidence="6" key="1">
    <citation type="journal article" date="2013" name="Genome Biol.">
        <title>Draft genome of the mountain pine beetle, Dendroctonus ponderosae Hopkins, a major forest pest.</title>
        <authorList>
            <person name="Keeling C.I."/>
            <person name="Yuen M.M."/>
            <person name="Liao N.Y."/>
            <person name="Docking T.R."/>
            <person name="Chan S.K."/>
            <person name="Taylor G.A."/>
            <person name="Palmquist D.L."/>
            <person name="Jackman S.D."/>
            <person name="Nguyen A."/>
            <person name="Li M."/>
            <person name="Henderson H."/>
            <person name="Janes J.K."/>
            <person name="Zhao Y."/>
            <person name="Pandoh P."/>
            <person name="Moore R."/>
            <person name="Sperling F.A."/>
            <person name="Huber D.P."/>
            <person name="Birol I."/>
            <person name="Jones S.J."/>
            <person name="Bohlmann J."/>
        </authorList>
    </citation>
    <scope>NUCLEOTIDE SEQUENCE</scope>
</reference>
<dbReference type="GO" id="GO:0097401">
    <property type="term" value="P:synaptic vesicle lumen acidification"/>
    <property type="evidence" value="ECO:0007669"/>
    <property type="project" value="TreeGrafter"/>
</dbReference>
<sequence>MASHQTHGIQQLLVAEKRAAEKVAEARKRKVKRIKQARDEAQAEIEAYRKERERQFREYEARHMGSKEDVALKIDKDTEVYLKEMEKLVEDNKDKVIEELISLCKVRRLKQANEEAQLEINAYRIAREQAYERFEKAHAGNKEDVSAQIDKDIEEYIRTVDKMVQENKEKVRITLTPF</sequence>
<dbReference type="GO" id="GO:0098793">
    <property type="term" value="C:presynapse"/>
    <property type="evidence" value="ECO:0007669"/>
    <property type="project" value="GOC"/>
</dbReference>
<accession>N6T553</accession>
<comment type="function">
    <text evidence="5">Subunit of the V1 complex of vacuolar(H+)-ATPase (V-ATPase), a multisubunit enzyme composed of a peripheral complex (V1) that hydrolyzes ATP and a membrane integral complex (V0) that translocates protons. V-ATPase is responsible for acidifying and maintaining the pH of intracellular compartments and in some cell types, is targeted to the plasma membrane, where it is responsible for acidifying the extracellular environment.</text>
</comment>
<dbReference type="OrthoDB" id="250802at2759"/>
<dbReference type="NCBIfam" id="TIGR01147">
    <property type="entry name" value="V_ATP_synt_G"/>
    <property type="match status" value="1"/>
</dbReference>
<keyword evidence="3 5" id="KW-0375">Hydrogen ion transport</keyword>
<evidence type="ECO:0000256" key="1">
    <source>
        <dbReference type="ARBA" id="ARBA00010066"/>
    </source>
</evidence>
<organism evidence="6">
    <name type="scientific">Dendroctonus ponderosae</name>
    <name type="common">Mountain pine beetle</name>
    <dbReference type="NCBI Taxonomy" id="77166"/>
    <lineage>
        <taxon>Eukaryota</taxon>
        <taxon>Metazoa</taxon>
        <taxon>Ecdysozoa</taxon>
        <taxon>Arthropoda</taxon>
        <taxon>Hexapoda</taxon>
        <taxon>Insecta</taxon>
        <taxon>Pterygota</taxon>
        <taxon>Neoptera</taxon>
        <taxon>Endopterygota</taxon>
        <taxon>Coleoptera</taxon>
        <taxon>Polyphaga</taxon>
        <taxon>Cucujiformia</taxon>
        <taxon>Curculionidae</taxon>
        <taxon>Scolytinae</taxon>
        <taxon>Dendroctonus</taxon>
    </lineage>
</organism>
<dbReference type="PANTHER" id="PTHR12713:SF11">
    <property type="entry name" value="V-TYPE PROTON ATPASE SUBUNIT G"/>
    <property type="match status" value="1"/>
</dbReference>
<comment type="similarity">
    <text evidence="1 5">Belongs to the V-ATPase G subunit family.</text>
</comment>
<dbReference type="GO" id="GO:0000221">
    <property type="term" value="C:vacuolar proton-transporting V-type ATPase, V1 domain"/>
    <property type="evidence" value="ECO:0007669"/>
    <property type="project" value="TreeGrafter"/>
</dbReference>
<proteinExistence type="inferred from homology"/>
<evidence type="ECO:0000256" key="2">
    <source>
        <dbReference type="ARBA" id="ARBA00022448"/>
    </source>
</evidence>
<protein>
    <recommendedName>
        <fullName evidence="5">V-type proton ATPase subunit G</fullName>
    </recommendedName>
</protein>
<dbReference type="EMBL" id="KB741211">
    <property type="protein sequence ID" value="ENN72793.1"/>
    <property type="molecule type" value="Genomic_DNA"/>
</dbReference>
<dbReference type="PANTHER" id="PTHR12713">
    <property type="entry name" value="VACUOLAR ATP SYNTHASE SUBUNIT G"/>
    <property type="match status" value="1"/>
</dbReference>
<dbReference type="GO" id="GO:0046961">
    <property type="term" value="F:proton-transporting ATPase activity, rotational mechanism"/>
    <property type="evidence" value="ECO:0007669"/>
    <property type="project" value="InterPro"/>
</dbReference>